<evidence type="ECO:0000256" key="1">
    <source>
        <dbReference type="ARBA" id="ARBA00022679"/>
    </source>
</evidence>
<feature type="site" description="Positions MEP for the nucleophilic attack" evidence="3">
    <location>
        <position position="159"/>
    </location>
</feature>
<dbReference type="SUPFAM" id="SSF53448">
    <property type="entry name" value="Nucleotide-diphospho-sugar transferases"/>
    <property type="match status" value="1"/>
</dbReference>
<accession>A0ABR8LPL0</accession>
<dbReference type="EMBL" id="JABBXD010000004">
    <property type="protein sequence ID" value="MBD3586055.1"/>
    <property type="molecule type" value="Genomic_DNA"/>
</dbReference>
<dbReference type="NCBIfam" id="TIGR00453">
    <property type="entry name" value="ispD"/>
    <property type="match status" value="1"/>
</dbReference>
<dbReference type="PANTHER" id="PTHR32125">
    <property type="entry name" value="2-C-METHYL-D-ERYTHRITOL 4-PHOSPHATE CYTIDYLYLTRANSFERASE, CHLOROPLASTIC"/>
    <property type="match status" value="1"/>
</dbReference>
<dbReference type="InterPro" id="IPR050088">
    <property type="entry name" value="IspD/TarI_cytidylyltransf_bact"/>
</dbReference>
<dbReference type="InterPro" id="IPR029044">
    <property type="entry name" value="Nucleotide-diphossugar_trans"/>
</dbReference>
<organism evidence="4 5">
    <name type="scientific">Salinimonas profundi</name>
    <dbReference type="NCBI Taxonomy" id="2729140"/>
    <lineage>
        <taxon>Bacteria</taxon>
        <taxon>Pseudomonadati</taxon>
        <taxon>Pseudomonadota</taxon>
        <taxon>Gammaproteobacteria</taxon>
        <taxon>Alteromonadales</taxon>
        <taxon>Alteromonadaceae</taxon>
        <taxon>Alteromonas/Salinimonas group</taxon>
        <taxon>Salinimonas</taxon>
    </lineage>
</organism>
<name>A0ABR8LPL0_9ALTE</name>
<keyword evidence="2 3" id="KW-0548">Nucleotidyltransferase</keyword>
<dbReference type="Proteomes" id="UP000624419">
    <property type="component" value="Unassembled WGS sequence"/>
</dbReference>
<comment type="catalytic activity">
    <reaction evidence="3">
        <text>2-C-methyl-D-erythritol 4-phosphate + CTP + H(+) = 4-CDP-2-C-methyl-D-erythritol + diphosphate</text>
        <dbReference type="Rhea" id="RHEA:13429"/>
        <dbReference type="ChEBI" id="CHEBI:15378"/>
        <dbReference type="ChEBI" id="CHEBI:33019"/>
        <dbReference type="ChEBI" id="CHEBI:37563"/>
        <dbReference type="ChEBI" id="CHEBI:57823"/>
        <dbReference type="ChEBI" id="CHEBI:58262"/>
        <dbReference type="EC" id="2.7.7.60"/>
    </reaction>
</comment>
<feature type="site" description="Positions MEP for the nucleophilic attack" evidence="3">
    <location>
        <position position="215"/>
    </location>
</feature>
<protein>
    <recommendedName>
        <fullName evidence="3">2-C-methyl-D-erythritol 4-phosphate cytidylyltransferase</fullName>
        <ecNumber evidence="3">2.7.7.60</ecNumber>
    </recommendedName>
    <alternativeName>
        <fullName evidence="3">4-diphosphocytidyl-2C-methyl-D-erythritol synthase</fullName>
    </alternativeName>
    <alternativeName>
        <fullName evidence="3">MEP cytidylyltransferase</fullName>
        <shortName evidence="3">MCT</shortName>
    </alternativeName>
</protein>
<feature type="site" description="Transition state stabilizer" evidence="3">
    <location>
        <position position="18"/>
    </location>
</feature>
<dbReference type="InterPro" id="IPR034683">
    <property type="entry name" value="IspD/TarI"/>
</dbReference>
<reference evidence="4 5" key="1">
    <citation type="submission" date="2020-04" db="EMBL/GenBank/DDBJ databases">
        <title>Salinimonas sp. HHU 13199.</title>
        <authorList>
            <person name="Cui X."/>
            <person name="Zhang D."/>
        </authorList>
    </citation>
    <scope>NUCLEOTIDE SEQUENCE [LARGE SCALE GENOMIC DNA]</scope>
    <source>
        <strain evidence="4 5">HHU 13199</strain>
    </source>
</reference>
<dbReference type="RefSeq" id="WP_191024660.1">
    <property type="nucleotide sequence ID" value="NZ_JABBXD010000004.1"/>
</dbReference>
<comment type="pathway">
    <text evidence="3">Isoprenoid biosynthesis; isopentenyl diphosphate biosynthesis via DXP pathway; isopentenyl diphosphate from 1-deoxy-D-xylulose 5-phosphate: step 2/6.</text>
</comment>
<dbReference type="InterPro" id="IPR001228">
    <property type="entry name" value="IspD"/>
</dbReference>
<dbReference type="Pfam" id="PF01128">
    <property type="entry name" value="IspD"/>
    <property type="match status" value="1"/>
</dbReference>
<evidence type="ECO:0000313" key="4">
    <source>
        <dbReference type="EMBL" id="MBD3586055.1"/>
    </source>
</evidence>
<dbReference type="HAMAP" id="MF_00108">
    <property type="entry name" value="IspD"/>
    <property type="match status" value="1"/>
</dbReference>
<keyword evidence="3" id="KW-0414">Isoprene biosynthesis</keyword>
<proteinExistence type="inferred from homology"/>
<dbReference type="Gene3D" id="3.90.550.10">
    <property type="entry name" value="Spore Coat Polysaccharide Biosynthesis Protein SpsA, Chain A"/>
    <property type="match status" value="1"/>
</dbReference>
<sequence>MNHPEIYAVVPAAGIGSRMQADRPKQYLTIAGKTILEHTLETLISHPDIHRVIIAISPSDEYFSTLPVSQAQWLTVVAGGHDRATSVQNGLAALPEQSWALVHDAARPCLSHADITTLLGVISDDTQTGGILASPVRDTMKRATKTGSGALNVSHTECRDNLWHALTPQLFNTGVLRNALVQGIAAGATITDEASAMEAQGHQVRLIEGNPANIKITRPADLPLAAFYLSEQASKQNKR</sequence>
<dbReference type="EC" id="2.7.7.60" evidence="3"/>
<gene>
    <name evidence="3 4" type="primary">ispD</name>
    <name evidence="4" type="ORF">HHX48_09925</name>
</gene>
<comment type="function">
    <text evidence="3">Catalyzes the formation of 4-diphosphocytidyl-2-C-methyl-D-erythritol from CTP and 2-C-methyl-D-erythritol 4-phosphate (MEP).</text>
</comment>
<evidence type="ECO:0000313" key="5">
    <source>
        <dbReference type="Proteomes" id="UP000624419"/>
    </source>
</evidence>
<dbReference type="CDD" id="cd02516">
    <property type="entry name" value="CDP-ME_synthetase"/>
    <property type="match status" value="1"/>
</dbReference>
<comment type="caution">
    <text evidence="4">The sequence shown here is derived from an EMBL/GenBank/DDBJ whole genome shotgun (WGS) entry which is preliminary data.</text>
</comment>
<keyword evidence="5" id="KW-1185">Reference proteome</keyword>
<keyword evidence="1 3" id="KW-0808">Transferase</keyword>
<dbReference type="GO" id="GO:0050518">
    <property type="term" value="F:2-C-methyl-D-erythritol 4-phosphate cytidylyltransferase activity"/>
    <property type="evidence" value="ECO:0007669"/>
    <property type="project" value="UniProtKB-EC"/>
</dbReference>
<feature type="site" description="Transition state stabilizer" evidence="3">
    <location>
        <position position="25"/>
    </location>
</feature>
<comment type="similarity">
    <text evidence="3">Belongs to the IspD/TarI cytidylyltransferase family. IspD subfamily.</text>
</comment>
<dbReference type="PANTHER" id="PTHR32125:SF4">
    <property type="entry name" value="2-C-METHYL-D-ERYTHRITOL 4-PHOSPHATE CYTIDYLYLTRANSFERASE, CHLOROPLASTIC"/>
    <property type="match status" value="1"/>
</dbReference>
<evidence type="ECO:0000256" key="3">
    <source>
        <dbReference type="HAMAP-Rule" id="MF_00108"/>
    </source>
</evidence>
<evidence type="ECO:0000256" key="2">
    <source>
        <dbReference type="ARBA" id="ARBA00022695"/>
    </source>
</evidence>